<name>A0ABZ0YWI2_9GAMM</name>
<reference evidence="1 2" key="1">
    <citation type="submission" date="2023-11" db="EMBL/GenBank/DDBJ databases">
        <title>MicrobeMod: A computational toolkit for identifying prokaryotic methylation and restriction-modification with nanopore sequencing.</title>
        <authorList>
            <person name="Crits-Christoph A."/>
            <person name="Kang S.C."/>
            <person name="Lee H."/>
            <person name="Ostrov N."/>
        </authorList>
    </citation>
    <scope>NUCLEOTIDE SEQUENCE [LARGE SCALE GENOMIC DNA]</scope>
    <source>
        <strain evidence="1 2">ATCC 49870</strain>
    </source>
</reference>
<protein>
    <submittedName>
        <fullName evidence="1">Uncharacterized protein</fullName>
    </submittedName>
</protein>
<gene>
    <name evidence="1" type="ORF">SR882_00390</name>
</gene>
<sequence>MRNGANRSSQSPQDDDLLKGLFEPVKHTSRDRKRFQPWHLPRKQYVRKLQWDRRVGDLLNKVKPLVEKTKQINYLGLAERDLLDLRVISDRCLRDGVSIRFLGFDSSAVPNSPARDALDETMHRLITEQRLDASSTVEHNRIEQIANPRSVAHRRLREYGPFDVVNIDLCDSIGTHSPGSEESYYNAILAILDMQQTRREPWLLFITTRADLQAVDKDALGTFWGKLLENVKHDQIFAKEFSEGIGVCRGELFSQLQDAHDVADDLFPKAYAAAFSKWLMHFSAAELHVPLKVRTKDAYAYSVRGNGSLDLFSISYLMTPAPKGLHDSSGLATNVSSGQSDSGGIDEQDLARAIAEVVVRPCDVEKELSEDSVAYEKSSSQTRDLLVEAGYSGEEFDRWLETGGAKEA</sequence>
<dbReference type="InterPro" id="IPR058085">
    <property type="entry name" value="PP_RS20740-like"/>
</dbReference>
<keyword evidence="2" id="KW-1185">Reference proteome</keyword>
<evidence type="ECO:0000313" key="2">
    <source>
        <dbReference type="Proteomes" id="UP001327459"/>
    </source>
</evidence>
<dbReference type="NCBIfam" id="NF047698">
    <property type="entry name" value="PP_RS20740_fam"/>
    <property type="match status" value="1"/>
</dbReference>
<organism evidence="1 2">
    <name type="scientific">Guyparkeria halophila</name>
    <dbReference type="NCBI Taxonomy" id="47960"/>
    <lineage>
        <taxon>Bacteria</taxon>
        <taxon>Pseudomonadati</taxon>
        <taxon>Pseudomonadota</taxon>
        <taxon>Gammaproteobacteria</taxon>
        <taxon>Chromatiales</taxon>
        <taxon>Thioalkalibacteraceae</taxon>
        <taxon>Guyparkeria</taxon>
    </lineage>
</organism>
<dbReference type="RefSeq" id="WP_322521385.1">
    <property type="nucleotide sequence ID" value="NZ_CP140153.1"/>
</dbReference>
<dbReference type="EMBL" id="CP140153">
    <property type="protein sequence ID" value="WQH16388.1"/>
    <property type="molecule type" value="Genomic_DNA"/>
</dbReference>
<proteinExistence type="predicted"/>
<evidence type="ECO:0000313" key="1">
    <source>
        <dbReference type="EMBL" id="WQH16388.1"/>
    </source>
</evidence>
<dbReference type="Proteomes" id="UP001327459">
    <property type="component" value="Chromosome"/>
</dbReference>
<accession>A0ABZ0YWI2</accession>